<dbReference type="InterPro" id="IPR001680">
    <property type="entry name" value="WD40_rpt"/>
</dbReference>
<dbReference type="InterPro" id="IPR056884">
    <property type="entry name" value="NPHP3-like_N"/>
</dbReference>
<dbReference type="Gene3D" id="2.130.10.10">
    <property type="entry name" value="YVTN repeat-like/Quinoprotein amine dehydrogenase"/>
    <property type="match status" value="5"/>
</dbReference>
<evidence type="ECO:0000256" key="3">
    <source>
        <dbReference type="PROSITE-ProRule" id="PRU00221"/>
    </source>
</evidence>
<evidence type="ECO:0000313" key="5">
    <source>
        <dbReference type="EMBL" id="KAL0580502.1"/>
    </source>
</evidence>
<accession>A0ABR3FYS7</accession>
<dbReference type="Gene3D" id="2.60.40.150">
    <property type="entry name" value="C2 domain"/>
    <property type="match status" value="1"/>
</dbReference>
<protein>
    <recommendedName>
        <fullName evidence="4">C2 domain-containing protein</fullName>
    </recommendedName>
</protein>
<evidence type="ECO:0000313" key="6">
    <source>
        <dbReference type="Proteomes" id="UP001465976"/>
    </source>
</evidence>
<dbReference type="InterPro" id="IPR000008">
    <property type="entry name" value="C2_dom"/>
</dbReference>
<keyword evidence="1 3" id="KW-0853">WD repeat</keyword>
<dbReference type="InterPro" id="IPR036322">
    <property type="entry name" value="WD40_repeat_dom_sf"/>
</dbReference>
<sequence length="2169" mass="240599">MNDSTSKEISSATKIKFTLYEASPLGKYLNIKSVWIAEVSVDGVKKGRAEAVSRRDPNWNWAIEMTVTDSSIVKIHIYHHARLPWVNEELRGDVSIPLKDILAELRISSKPVEQRLELQRPVNNRTYPTSVKVAMQHIHEEAEITQTQSAQGVPEEVATEIINEIGTAVSRLTTSKLLVMREYLELAVRLGESISEIHPFAKLAWIAFTTIPSVFLSQLERDKNVEDLWTSAIEMLDFLKDSRTIVDEQLSPIISAMLKQFYDCSSFIREYCGAGFLHLAGRAIKGSLGDANDTVERFAESFRRLRQRFNERSTLATWKLVSDGQFQLGSLARTIDNIGIYLAFFQHLPFPDVSPFQEQTRLLDNLPGARLPNVRWDLGNTCLPKTRQPLIGEILQWADAVNAPNLFWLHGVAGTGKSTLCNTVAQIFEGLNRLGASFRFSREVAARNDPASLFGNLAYQLARFNVQLKDRILAAIDTYGDMAGLPLSNQLRVLFVEILPSVEFAGPVMIVIDALDEAGDEGAREEFLSALSSEAPRIPKYVRIFITSRDEADIRSRLLPISTSRSIDSVLDTTLDIQVFVEYRMAQIRSRYPGLPDGWPELAARLELASRAHGLFQWAAVACRYIQSFDPEQRLQELLSDTPVQRGRAEETLDQLYLDILRRVCNNIPPPAFRYIVGAILLVRTPLSRPALDSLLGLGNAIVAHTSPHKLSSSESVVVSLGSLLQVEREGGSEELIRILHPSLLDFFLDRGRCTDPRFFIHRSEHQAMLARRCLDVMKALLKRDICEINNPLLPNSSIPTERIYSAIVPSLSYACRYWADHLCEVHGDTETVAAVELFLFDHFLHWLEVMSILNMVKSVGGILRKTRIWFQGTPNNSQILELLDDSLNLIQRFHDPITENAAQIYVSALPFTPPATLLSRTFLSRYHNIPRLLYGIPKTWDAFRNSYGVPPRLLSPISHDGSRFLALGNDGALQLHDSSTTEIRAVFTGQGRVSYARFSDDGKFVLAAGSDAMIRVWDAETGLAVGRPCGPFEVGYGWSVRPGSIVISPDGSRVAATFAMDLLQVWNVASGATLASYYSKRSDAIPQFSPDGSILLAGWKDSVFIIDMITDTLRQVLPLPSEDTDTLFSPDATKVICYAHPERKVYLLCARTGNVIFTLDEAIGISSRHKPVSVFSPDSSYLLTMKEGGVLTLWDISKDMPVSTTFSLQDVDNITWSTGGRLAFTTPGSLHIVVITEGSPSLSSLATRKVAALSWQEERIVALSDDKSVWLWDGCSGARTLGFIAGEKEPSFVAISPNLEFLFAYAYPKTDIWEIRGLSQHPSEYPWLVDLPYSFKKYHPHVAFDPNAKQLATGARDGTITLKNPSGMQILRQHTKKITALTFSSDGSFLVSSSADSTVHIWDSENLTSLRLAKLEAPVKGIALDMADQNIVTVSKDKSIHLRSIAAGAGEEQSPAPFAYVPLRLAALAITEDKKSIVGASKDGRVYSIDAETRIVQGPHLGKSNTSWLNGNPCFWASLLPNGVVRTLSSRTQTQLWEPSTTSPITAERNLPVPPRSTIISASFSPDGRRIFYAYERYSLVVHAAGATRSIGEHCDEIGFMQFTFDGSRLATIYRSGRICIWDTVSGMLLTEASEAFPGHLAFSFSPDAKKAAVATSRRVCILSAQSGQTLWSAQIHNYDAVYFSRDGSSVVCMDRYKIWCSLYRTDSGELLTGQYAGKTTSTAPDTLQHIVPPDIERQTAEKEFFLYQPLPYSSPDRKVTSHDDSLTATTTTTLEFSIIESGTLDTLSTLSHDGSKISVSSPTFSADGSLVGIICRCSIITWDVTTGERLGIATVIGQPVGTTFNMYAKQDWATPYEPHPPSISSFAFVGTGSPMVAAITSQYSPASEDTKGGEKITLYLWDRAGGMLKQDAMGTVRLWDPVFLPNGNRILMHNGSRYREVQIWDTLQCTKTKSLELAEQSHQHFTSSNVAFSSDEKRFAHLGQGGKVSVYDLETGALLHHNLRHYYHDSITSLSFAPQSHTRIILLSCDRTFVIWDLQNPPSPNNPIMNFPSHMQAVHKFRESPWFEGTGGQKLFWLPGGERGCLLATSTGHVLFGPSGTDDEGPLVVDLQEYLQIPAVKAAWRAGGVRFSRTMYYQQVSCDAVVSRVLADRYYRSLVVDKAKPLV</sequence>
<dbReference type="SUPFAM" id="SSF52540">
    <property type="entry name" value="P-loop containing nucleoside triphosphate hydrolases"/>
    <property type="match status" value="1"/>
</dbReference>
<evidence type="ECO:0000259" key="4">
    <source>
        <dbReference type="PROSITE" id="PS50004"/>
    </source>
</evidence>
<dbReference type="PROSITE" id="PS50082">
    <property type="entry name" value="WD_REPEATS_2"/>
    <property type="match status" value="2"/>
</dbReference>
<gene>
    <name evidence="5" type="ORF">V5O48_001489</name>
</gene>
<proteinExistence type="predicted"/>
<feature type="repeat" description="WD" evidence="3">
    <location>
        <begin position="1372"/>
        <end position="1413"/>
    </location>
</feature>
<dbReference type="InterPro" id="IPR035892">
    <property type="entry name" value="C2_domain_sf"/>
</dbReference>
<dbReference type="InterPro" id="IPR015943">
    <property type="entry name" value="WD40/YVTN_repeat-like_dom_sf"/>
</dbReference>
<dbReference type="SUPFAM" id="SSF82171">
    <property type="entry name" value="DPP6 N-terminal domain-like"/>
    <property type="match status" value="1"/>
</dbReference>
<dbReference type="InterPro" id="IPR011047">
    <property type="entry name" value="Quinoprotein_ADH-like_sf"/>
</dbReference>
<feature type="domain" description="C2" evidence="4">
    <location>
        <begin position="1"/>
        <end position="112"/>
    </location>
</feature>
<dbReference type="PANTHER" id="PTHR19879:SF9">
    <property type="entry name" value="TRANSCRIPTION INITIATION FACTOR TFIID SUBUNIT 5"/>
    <property type="match status" value="1"/>
</dbReference>
<keyword evidence="2" id="KW-0677">Repeat</keyword>
<evidence type="ECO:0000256" key="2">
    <source>
        <dbReference type="ARBA" id="ARBA00022737"/>
    </source>
</evidence>
<dbReference type="SMART" id="SM00320">
    <property type="entry name" value="WD40"/>
    <property type="match status" value="8"/>
</dbReference>
<dbReference type="InterPro" id="IPR019775">
    <property type="entry name" value="WD40_repeat_CS"/>
</dbReference>
<comment type="caution">
    <text evidence="5">The sequence shown here is derived from an EMBL/GenBank/DDBJ whole genome shotgun (WGS) entry which is preliminary data.</text>
</comment>
<organism evidence="5 6">
    <name type="scientific">Marasmius crinis-equi</name>
    <dbReference type="NCBI Taxonomy" id="585013"/>
    <lineage>
        <taxon>Eukaryota</taxon>
        <taxon>Fungi</taxon>
        <taxon>Dikarya</taxon>
        <taxon>Basidiomycota</taxon>
        <taxon>Agaricomycotina</taxon>
        <taxon>Agaricomycetes</taxon>
        <taxon>Agaricomycetidae</taxon>
        <taxon>Agaricales</taxon>
        <taxon>Marasmiineae</taxon>
        <taxon>Marasmiaceae</taxon>
        <taxon>Marasmius</taxon>
    </lineage>
</organism>
<dbReference type="PROSITE" id="PS00678">
    <property type="entry name" value="WD_REPEATS_1"/>
    <property type="match status" value="1"/>
</dbReference>
<dbReference type="EMBL" id="JBAHYK010000029">
    <property type="protein sequence ID" value="KAL0580502.1"/>
    <property type="molecule type" value="Genomic_DNA"/>
</dbReference>
<name>A0ABR3FYS7_9AGAR</name>
<dbReference type="PROSITE" id="PS50294">
    <property type="entry name" value="WD_REPEATS_REGION"/>
    <property type="match status" value="2"/>
</dbReference>
<reference evidence="5 6" key="1">
    <citation type="submission" date="2024-02" db="EMBL/GenBank/DDBJ databases">
        <title>A draft genome for the cacao thread blight pathogen Marasmius crinis-equi.</title>
        <authorList>
            <person name="Cohen S.P."/>
            <person name="Baruah I.K."/>
            <person name="Amoako-Attah I."/>
            <person name="Bukari Y."/>
            <person name="Meinhardt L.W."/>
            <person name="Bailey B.A."/>
        </authorList>
    </citation>
    <scope>NUCLEOTIDE SEQUENCE [LARGE SCALE GENOMIC DNA]</scope>
    <source>
        <strain evidence="5 6">GH-76</strain>
    </source>
</reference>
<dbReference type="PANTHER" id="PTHR19879">
    <property type="entry name" value="TRANSCRIPTION INITIATION FACTOR TFIID"/>
    <property type="match status" value="1"/>
</dbReference>
<dbReference type="PROSITE" id="PS50004">
    <property type="entry name" value="C2"/>
    <property type="match status" value="1"/>
</dbReference>
<dbReference type="Pfam" id="PF00400">
    <property type="entry name" value="WD40"/>
    <property type="match status" value="2"/>
</dbReference>
<dbReference type="Proteomes" id="UP001465976">
    <property type="component" value="Unassembled WGS sequence"/>
</dbReference>
<feature type="repeat" description="WD" evidence="3">
    <location>
        <begin position="987"/>
        <end position="1028"/>
    </location>
</feature>
<evidence type="ECO:0000256" key="1">
    <source>
        <dbReference type="ARBA" id="ARBA00022574"/>
    </source>
</evidence>
<dbReference type="InterPro" id="IPR027417">
    <property type="entry name" value="P-loop_NTPase"/>
</dbReference>
<keyword evidence="6" id="KW-1185">Reference proteome</keyword>
<dbReference type="Pfam" id="PF24883">
    <property type="entry name" value="NPHP3_N"/>
    <property type="match status" value="1"/>
</dbReference>
<dbReference type="SUPFAM" id="SSF50998">
    <property type="entry name" value="Quinoprotein alcohol dehydrogenase-like"/>
    <property type="match status" value="1"/>
</dbReference>
<dbReference type="SUPFAM" id="SSF50978">
    <property type="entry name" value="WD40 repeat-like"/>
    <property type="match status" value="1"/>
</dbReference>
<dbReference type="Gene3D" id="3.40.50.300">
    <property type="entry name" value="P-loop containing nucleotide triphosphate hydrolases"/>
    <property type="match status" value="1"/>
</dbReference>